<comment type="caution">
    <text evidence="2">The sequence shown here is derived from an EMBL/GenBank/DDBJ whole genome shotgun (WGS) entry which is preliminary data.</text>
</comment>
<feature type="compositionally biased region" description="Polar residues" evidence="1">
    <location>
        <begin position="122"/>
        <end position="143"/>
    </location>
</feature>
<evidence type="ECO:0000313" key="2">
    <source>
        <dbReference type="EMBL" id="KAF0888531.1"/>
    </source>
</evidence>
<feature type="region of interest" description="Disordered" evidence="1">
    <location>
        <begin position="1"/>
        <end position="107"/>
    </location>
</feature>
<feature type="region of interest" description="Disordered" evidence="1">
    <location>
        <begin position="121"/>
        <end position="143"/>
    </location>
</feature>
<accession>A0A6G1BL51</accession>
<feature type="compositionally biased region" description="Basic and acidic residues" evidence="1">
    <location>
        <begin position="52"/>
        <end position="79"/>
    </location>
</feature>
<organism evidence="2 3">
    <name type="scientific">Oryza meyeriana var. granulata</name>
    <dbReference type="NCBI Taxonomy" id="110450"/>
    <lineage>
        <taxon>Eukaryota</taxon>
        <taxon>Viridiplantae</taxon>
        <taxon>Streptophyta</taxon>
        <taxon>Embryophyta</taxon>
        <taxon>Tracheophyta</taxon>
        <taxon>Spermatophyta</taxon>
        <taxon>Magnoliopsida</taxon>
        <taxon>Liliopsida</taxon>
        <taxon>Poales</taxon>
        <taxon>Poaceae</taxon>
        <taxon>BOP clade</taxon>
        <taxon>Oryzoideae</taxon>
        <taxon>Oryzeae</taxon>
        <taxon>Oryzinae</taxon>
        <taxon>Oryza</taxon>
        <taxon>Oryza meyeriana</taxon>
    </lineage>
</organism>
<sequence length="143" mass="15940">MPARMPASHARAMATFLPNHRPPRPSRALLDPNRRRFSPSLAAEAPACLPARAEDRRRRQIQKEGGHRRRTAEQGRGADDADATARTNRKPASPFPRPYPAACRIPPQPLGMPLPDCRFSELSPSHRTSATDFPPNSTGHRWI</sequence>
<reference evidence="2 3" key="1">
    <citation type="submission" date="2019-11" db="EMBL/GenBank/DDBJ databases">
        <title>Whole genome sequence of Oryza granulata.</title>
        <authorList>
            <person name="Li W."/>
        </authorList>
    </citation>
    <scope>NUCLEOTIDE SEQUENCE [LARGE SCALE GENOMIC DNA]</scope>
    <source>
        <strain evidence="3">cv. Menghai</strain>
        <tissue evidence="2">Leaf</tissue>
    </source>
</reference>
<gene>
    <name evidence="2" type="ORF">E2562_014746</name>
</gene>
<dbReference type="AlphaFoldDB" id="A0A6G1BL51"/>
<keyword evidence="3" id="KW-1185">Reference proteome</keyword>
<proteinExistence type="predicted"/>
<evidence type="ECO:0000313" key="3">
    <source>
        <dbReference type="Proteomes" id="UP000479710"/>
    </source>
</evidence>
<evidence type="ECO:0000256" key="1">
    <source>
        <dbReference type="SAM" id="MobiDB-lite"/>
    </source>
</evidence>
<dbReference type="Proteomes" id="UP000479710">
    <property type="component" value="Unassembled WGS sequence"/>
</dbReference>
<dbReference type="EMBL" id="SPHZ02000012">
    <property type="protein sequence ID" value="KAF0888531.1"/>
    <property type="molecule type" value="Genomic_DNA"/>
</dbReference>
<protein>
    <submittedName>
        <fullName evidence="2">Uncharacterized protein</fullName>
    </submittedName>
</protein>
<name>A0A6G1BL51_9ORYZ</name>
<feature type="compositionally biased region" description="Low complexity" evidence="1">
    <location>
        <begin position="41"/>
        <end position="51"/>
    </location>
</feature>